<dbReference type="EMBL" id="DTGZ01000092">
    <property type="protein sequence ID" value="HGV97618.1"/>
    <property type="molecule type" value="Genomic_DNA"/>
</dbReference>
<comment type="caution">
    <text evidence="1">The sequence shown here is derived from an EMBL/GenBank/DDBJ whole genome shotgun (WGS) entry which is preliminary data.</text>
</comment>
<dbReference type="InterPro" id="IPR013211">
    <property type="entry name" value="LVIVD"/>
</dbReference>
<protein>
    <recommendedName>
        <fullName evidence="2">LVIVD repeat protein</fullName>
    </recommendedName>
</protein>
<gene>
    <name evidence="1" type="ORF">ENV60_04915</name>
</gene>
<evidence type="ECO:0008006" key="2">
    <source>
        <dbReference type="Google" id="ProtNLM"/>
    </source>
</evidence>
<proteinExistence type="predicted"/>
<reference evidence="1" key="1">
    <citation type="journal article" date="2020" name="mSystems">
        <title>Genome- and Community-Level Interaction Insights into Carbon Utilization and Element Cycling Functions of Hydrothermarchaeota in Hydrothermal Sediment.</title>
        <authorList>
            <person name="Zhou Z."/>
            <person name="Liu Y."/>
            <person name="Xu W."/>
            <person name="Pan J."/>
            <person name="Luo Z.H."/>
            <person name="Li M."/>
        </authorList>
    </citation>
    <scope>NUCLEOTIDE SEQUENCE [LARGE SCALE GENOMIC DNA]</scope>
    <source>
        <strain evidence="1">SpSt-774</strain>
    </source>
</reference>
<dbReference type="AlphaFoldDB" id="A0A7C4XKT7"/>
<name>A0A7C4XKT7_UNCW3</name>
<dbReference type="Pfam" id="PF08309">
    <property type="entry name" value="LVIVD"/>
    <property type="match status" value="3"/>
</dbReference>
<evidence type="ECO:0000313" key="1">
    <source>
        <dbReference type="EMBL" id="HGV97618.1"/>
    </source>
</evidence>
<sequence length="179" mass="19452">MLIVFPFGNYEAVNLGNCLYLYQDSCLAIYDITNLGLPVPVTKVRVPGRNGRLFVRGSYLYLATGYDHSLQIIEITDPQNPILRGSLNLSANTIGLYVVDTLCYIANANLGLRIISVANPDIPYELGNYNTPGISYDVVVFDTLAIVADGDAGVVILNVRIPSNPTLISVYDTRVVHGG</sequence>
<accession>A0A7C4XKT7</accession>
<organism evidence="1">
    <name type="scientific">candidate division WOR-3 bacterium</name>
    <dbReference type="NCBI Taxonomy" id="2052148"/>
    <lineage>
        <taxon>Bacteria</taxon>
        <taxon>Bacteria division WOR-3</taxon>
    </lineage>
</organism>